<dbReference type="EMBL" id="JAQQPM010000001">
    <property type="protein sequence ID" value="KAK2067445.1"/>
    <property type="molecule type" value="Genomic_DNA"/>
</dbReference>
<dbReference type="AlphaFoldDB" id="A0AAD9HZ31"/>
<gene>
    <name evidence="2" type="ORF">P8C59_001185</name>
</gene>
<dbReference type="Proteomes" id="UP001217918">
    <property type="component" value="Unassembled WGS sequence"/>
</dbReference>
<feature type="compositionally biased region" description="Low complexity" evidence="1">
    <location>
        <begin position="227"/>
        <end position="236"/>
    </location>
</feature>
<feature type="compositionally biased region" description="Basic and acidic residues" evidence="1">
    <location>
        <begin position="315"/>
        <end position="324"/>
    </location>
</feature>
<name>A0AAD9HZ31_9PEZI</name>
<feature type="compositionally biased region" description="Acidic residues" evidence="1">
    <location>
        <begin position="187"/>
        <end position="196"/>
    </location>
</feature>
<proteinExistence type="predicted"/>
<accession>A0AAD9HZ31</accession>
<evidence type="ECO:0000313" key="2">
    <source>
        <dbReference type="EMBL" id="KAK2067445.1"/>
    </source>
</evidence>
<evidence type="ECO:0000256" key="1">
    <source>
        <dbReference type="SAM" id="MobiDB-lite"/>
    </source>
</evidence>
<reference evidence="2" key="1">
    <citation type="journal article" date="2023" name="Mol. Plant Microbe Interact.">
        <title>Elucidating the Obligate Nature and Biological Capacity of an Invasive Fungal Corn Pathogen.</title>
        <authorList>
            <person name="MacCready J.S."/>
            <person name="Roggenkamp E.M."/>
            <person name="Gdanetz K."/>
            <person name="Chilvers M.I."/>
        </authorList>
    </citation>
    <scope>NUCLEOTIDE SEQUENCE</scope>
    <source>
        <strain evidence="2">PM02</strain>
    </source>
</reference>
<comment type="caution">
    <text evidence="2">The sequence shown here is derived from an EMBL/GenBank/DDBJ whole genome shotgun (WGS) entry which is preliminary data.</text>
</comment>
<sequence length="324" mass="35912">MSYASTSIPPTWRILLAIEICMEILKGLLDLAASNKAIYKLLLKYSYSPSTKALYGLKESPREWQDKLKILLKSLGYHPLISDLGVFYNAKTFPFIVTNKDDCLFIGPNIGFLTRSLGLLITLPIPAKITPAIRCIAAYKRNDAGIYTNDTSPLANKDKDNAYDRTYKPPTNIEEKGSKKDDTKEKEEDDSSDDDSTSNSASNSKDKAGYELGNSSLRYKAPTPTKPAKIMPAIRRIAARKAKRRDNAGRYTTNSSLIANKDDNNAYNRAYIPPTDIEEEEGSSSNDNSVNSSTSDSTNKGKGSSVYKRSKGALRCKDTPLYKR</sequence>
<feature type="compositionally biased region" description="Low complexity" evidence="1">
    <location>
        <begin position="283"/>
        <end position="298"/>
    </location>
</feature>
<feature type="compositionally biased region" description="Basic and acidic residues" evidence="1">
    <location>
        <begin position="156"/>
        <end position="186"/>
    </location>
</feature>
<protein>
    <submittedName>
        <fullName evidence="2">Uncharacterized protein</fullName>
    </submittedName>
</protein>
<organism evidence="2 3">
    <name type="scientific">Phyllachora maydis</name>
    <dbReference type="NCBI Taxonomy" id="1825666"/>
    <lineage>
        <taxon>Eukaryota</taxon>
        <taxon>Fungi</taxon>
        <taxon>Dikarya</taxon>
        <taxon>Ascomycota</taxon>
        <taxon>Pezizomycotina</taxon>
        <taxon>Sordariomycetes</taxon>
        <taxon>Sordariomycetidae</taxon>
        <taxon>Phyllachorales</taxon>
        <taxon>Phyllachoraceae</taxon>
        <taxon>Phyllachora</taxon>
    </lineage>
</organism>
<evidence type="ECO:0000313" key="3">
    <source>
        <dbReference type="Proteomes" id="UP001217918"/>
    </source>
</evidence>
<keyword evidence="3" id="KW-1185">Reference proteome</keyword>
<feature type="region of interest" description="Disordered" evidence="1">
    <location>
        <begin position="149"/>
        <end position="324"/>
    </location>
</feature>